<dbReference type="PANTHER" id="PTHR38459:SF1">
    <property type="entry name" value="PROPHAGE BACTOPRENOL-LINKED GLUCOSE TRANSLOCASE HOMOLOG"/>
    <property type="match status" value="1"/>
</dbReference>
<comment type="similarity">
    <text evidence="2">Belongs to the GtrA family.</text>
</comment>
<feature type="transmembrane region" description="Helical" evidence="6">
    <location>
        <begin position="76"/>
        <end position="98"/>
    </location>
</feature>
<organism evidence="8 9">
    <name type="scientific">Marinibacterium profundimaris</name>
    <dbReference type="NCBI Taxonomy" id="1679460"/>
    <lineage>
        <taxon>Bacteria</taxon>
        <taxon>Pseudomonadati</taxon>
        <taxon>Pseudomonadota</taxon>
        <taxon>Alphaproteobacteria</taxon>
        <taxon>Rhodobacterales</taxon>
        <taxon>Paracoccaceae</taxon>
        <taxon>Marinibacterium</taxon>
    </lineage>
</organism>
<dbReference type="RefSeq" id="WP_088647953.1">
    <property type="nucleotide sequence ID" value="NZ_AQQR01000001.1"/>
</dbReference>
<keyword evidence="5 6" id="KW-0472">Membrane</keyword>
<evidence type="ECO:0000256" key="5">
    <source>
        <dbReference type="ARBA" id="ARBA00023136"/>
    </source>
</evidence>
<name>A0A225NR69_9RHOB</name>
<reference evidence="8 9" key="1">
    <citation type="submission" date="2013-04" db="EMBL/GenBank/DDBJ databases">
        <title>Oceanicola sp. 22II1-22F33 Genome Sequencing.</title>
        <authorList>
            <person name="Lai Q."/>
            <person name="Li G."/>
            <person name="Shao Z."/>
        </authorList>
    </citation>
    <scope>NUCLEOTIDE SEQUENCE [LARGE SCALE GENOMIC DNA]</scope>
    <source>
        <strain evidence="8 9">22II1-22F33</strain>
    </source>
</reference>
<evidence type="ECO:0000256" key="6">
    <source>
        <dbReference type="SAM" id="Phobius"/>
    </source>
</evidence>
<evidence type="ECO:0000313" key="9">
    <source>
        <dbReference type="Proteomes" id="UP000215377"/>
    </source>
</evidence>
<protein>
    <submittedName>
        <fullName evidence="8">Polysaccharide biosynthesis protein GtrA</fullName>
    </submittedName>
</protein>
<feature type="transmembrane region" description="Helical" evidence="6">
    <location>
        <begin position="38"/>
        <end position="55"/>
    </location>
</feature>
<keyword evidence="3 6" id="KW-0812">Transmembrane</keyword>
<keyword evidence="4 6" id="KW-1133">Transmembrane helix</keyword>
<comment type="subcellular location">
    <subcellularLocation>
        <location evidence="1">Membrane</location>
        <topology evidence="1">Multi-pass membrane protein</topology>
    </subcellularLocation>
</comment>
<dbReference type="InterPro" id="IPR007267">
    <property type="entry name" value="GtrA_DPMS_TM"/>
</dbReference>
<dbReference type="GO" id="GO:0005886">
    <property type="term" value="C:plasma membrane"/>
    <property type="evidence" value="ECO:0007669"/>
    <property type="project" value="TreeGrafter"/>
</dbReference>
<proteinExistence type="inferred from homology"/>
<comment type="caution">
    <text evidence="8">The sequence shown here is derived from an EMBL/GenBank/DDBJ whole genome shotgun (WGS) entry which is preliminary data.</text>
</comment>
<evidence type="ECO:0000256" key="4">
    <source>
        <dbReference type="ARBA" id="ARBA00022989"/>
    </source>
</evidence>
<dbReference type="AlphaFoldDB" id="A0A225NR69"/>
<evidence type="ECO:0000313" key="8">
    <source>
        <dbReference type="EMBL" id="OWU77349.1"/>
    </source>
</evidence>
<evidence type="ECO:0000259" key="7">
    <source>
        <dbReference type="Pfam" id="PF04138"/>
    </source>
</evidence>
<accession>A0A225NR69</accession>
<dbReference type="InterPro" id="IPR051401">
    <property type="entry name" value="GtrA_CellWall_Glycosyl"/>
</dbReference>
<sequence>MARAEIARLLRFALVGGTVAAFYVALFALLRAQGMAEGPANTIAFAAAICLQYVGQTRLTFRRPLAGLGQMSRFGLTVGLGYAVSLLVTGVIGPALGWADWQSAAVVAVLLPLQNFTIFRLWVYTGAPA</sequence>
<evidence type="ECO:0000256" key="2">
    <source>
        <dbReference type="ARBA" id="ARBA00009399"/>
    </source>
</evidence>
<dbReference type="PANTHER" id="PTHR38459">
    <property type="entry name" value="PROPHAGE BACTOPRENOL-LINKED GLUCOSE TRANSLOCASE HOMOLOG"/>
    <property type="match status" value="1"/>
</dbReference>
<evidence type="ECO:0000256" key="3">
    <source>
        <dbReference type="ARBA" id="ARBA00022692"/>
    </source>
</evidence>
<evidence type="ECO:0000256" key="1">
    <source>
        <dbReference type="ARBA" id="ARBA00004141"/>
    </source>
</evidence>
<gene>
    <name evidence="8" type="ORF">ATO3_01090</name>
</gene>
<dbReference type="GO" id="GO:0000271">
    <property type="term" value="P:polysaccharide biosynthetic process"/>
    <property type="evidence" value="ECO:0007669"/>
    <property type="project" value="InterPro"/>
</dbReference>
<dbReference type="Proteomes" id="UP000215377">
    <property type="component" value="Unassembled WGS sequence"/>
</dbReference>
<feature type="transmembrane region" description="Helical" evidence="6">
    <location>
        <begin position="104"/>
        <end position="123"/>
    </location>
</feature>
<keyword evidence="9" id="KW-1185">Reference proteome</keyword>
<feature type="domain" description="GtrA/DPMS transmembrane" evidence="7">
    <location>
        <begin position="11"/>
        <end position="123"/>
    </location>
</feature>
<dbReference type="OrthoDB" id="7667275at2"/>
<feature type="transmembrane region" description="Helical" evidence="6">
    <location>
        <begin position="12"/>
        <end position="32"/>
    </location>
</feature>
<dbReference type="Pfam" id="PF04138">
    <property type="entry name" value="GtrA_DPMS_TM"/>
    <property type="match status" value="1"/>
</dbReference>
<dbReference type="EMBL" id="AQQR01000001">
    <property type="protein sequence ID" value="OWU77349.1"/>
    <property type="molecule type" value="Genomic_DNA"/>
</dbReference>